<dbReference type="Proteomes" id="UP000076858">
    <property type="component" value="Unassembled WGS sequence"/>
</dbReference>
<gene>
    <name evidence="1" type="ORF">APZ42_031499</name>
</gene>
<comment type="caution">
    <text evidence="1">The sequence shown here is derived from an EMBL/GenBank/DDBJ whole genome shotgun (WGS) entry which is preliminary data.</text>
</comment>
<protein>
    <submittedName>
        <fullName evidence="1">Uncharacterized protein</fullName>
    </submittedName>
</protein>
<dbReference type="PANTHER" id="PTHR31025">
    <property type="entry name" value="SI:CH211-196P9.1-RELATED"/>
    <property type="match status" value="1"/>
</dbReference>
<organism evidence="1 2">
    <name type="scientific">Daphnia magna</name>
    <dbReference type="NCBI Taxonomy" id="35525"/>
    <lineage>
        <taxon>Eukaryota</taxon>
        <taxon>Metazoa</taxon>
        <taxon>Ecdysozoa</taxon>
        <taxon>Arthropoda</taxon>
        <taxon>Crustacea</taxon>
        <taxon>Branchiopoda</taxon>
        <taxon>Diplostraca</taxon>
        <taxon>Cladocera</taxon>
        <taxon>Anomopoda</taxon>
        <taxon>Daphniidae</taxon>
        <taxon>Daphnia</taxon>
    </lineage>
</organism>
<dbReference type="PANTHER" id="PTHR31025:SF9">
    <property type="entry name" value="SI:DKEY-286J15.1"/>
    <property type="match status" value="1"/>
</dbReference>
<keyword evidence="2" id="KW-1185">Reference proteome</keyword>
<evidence type="ECO:0000313" key="1">
    <source>
        <dbReference type="EMBL" id="KZS05338.1"/>
    </source>
</evidence>
<dbReference type="EMBL" id="LRGB01002958">
    <property type="protein sequence ID" value="KZS05338.1"/>
    <property type="molecule type" value="Genomic_DNA"/>
</dbReference>
<dbReference type="OrthoDB" id="10468002at2759"/>
<accession>A0A164MT83</accession>
<evidence type="ECO:0000313" key="2">
    <source>
        <dbReference type="Proteomes" id="UP000076858"/>
    </source>
</evidence>
<dbReference type="AlphaFoldDB" id="A0A164MT83"/>
<name>A0A164MT83_9CRUS</name>
<reference evidence="1 2" key="1">
    <citation type="submission" date="2016-03" db="EMBL/GenBank/DDBJ databases">
        <title>EvidentialGene: Evidence-directed Construction of Genes on Genomes.</title>
        <authorList>
            <person name="Gilbert D.G."/>
            <person name="Choi J.-H."/>
            <person name="Mockaitis K."/>
            <person name="Colbourne J."/>
            <person name="Pfrender M."/>
        </authorList>
    </citation>
    <scope>NUCLEOTIDE SEQUENCE [LARGE SCALE GENOMIC DNA]</scope>
    <source>
        <strain evidence="1 2">Xinb3</strain>
        <tissue evidence="1">Complete organism</tissue>
    </source>
</reference>
<proteinExistence type="predicted"/>
<sequence length="452" mass="52618">MRNYEMRKKFPSSDDILKIAKSIVFYFPSAGSFNTETPWDMLYDLYTRKGSLESYMRGKRFRKQLSDKRTKRQCTTVMFPECDSYTAEEQMEAEEYMRLTPLDSYDTRNHNRNEMLRLMKITYQSRRDFLKNGSHVGAMVFLNKYPRLKDMTEAIKEEFFLLKKGLMETFLSNWRKAESQLMEFAKQRLIRNLAISAILQRREEAIGQFDVVEQTKCAFQVLLHAAANTQPAKKKNGSTADAWPVPFQSFHNAEEDEDNVSESLAEKDLNKPMQLRFGAFHERQIPIVKGQMLDSTRKRKIKAMKDLVNICWLCYISAQELSTKAKVQTILCIVFPNKKIPTRFLESYGDHADNFLHATESGSKIQSILKLATETWIGWYPEYLTLSNFDDHYCLCKGIYGGKQPEKKNQKEQSTTIAEDTVTTKAARHAIQITMSFNSYIFFPGVKKKEIE</sequence>